<sequence>MSLDFIRGKEPSFPQCEQLKKANKGRINCDYLKEKENLENECSNLLNPKKEKSLDIFSQRIDKILDCVLKYCADKSRIQPGLFGKFNRQFTKLLKSVFGSEDIKWWSGEDNAENIVIVTNNEVIGDIHEKNTGQWIDVEPVNSSRTKCIEFETNQPSTSGPSYKSFRIIQESDIKHLGPIRESIVNNLTNRIIW</sequence>
<organism evidence="1 2">
    <name type="scientific">Meloidogyne hapla</name>
    <name type="common">Root-knot nematode worm</name>
    <dbReference type="NCBI Taxonomy" id="6305"/>
    <lineage>
        <taxon>Eukaryota</taxon>
        <taxon>Metazoa</taxon>
        <taxon>Ecdysozoa</taxon>
        <taxon>Nematoda</taxon>
        <taxon>Chromadorea</taxon>
        <taxon>Rhabditida</taxon>
        <taxon>Tylenchina</taxon>
        <taxon>Tylenchomorpha</taxon>
        <taxon>Tylenchoidea</taxon>
        <taxon>Meloidogynidae</taxon>
        <taxon>Meloidogyninae</taxon>
        <taxon>Meloidogyne</taxon>
    </lineage>
</organism>
<dbReference type="WBParaSite" id="MhA1_Contig1479.frz3.gene6">
    <property type="protein sequence ID" value="MhA1_Contig1479.frz3.gene6"/>
    <property type="gene ID" value="MhA1_Contig1479.frz3.gene6"/>
</dbReference>
<dbReference type="AlphaFoldDB" id="A0A1I8B6Q0"/>
<proteinExistence type="predicted"/>
<name>A0A1I8B6Q0_MELHA</name>
<keyword evidence="1" id="KW-1185">Reference proteome</keyword>
<evidence type="ECO:0000313" key="2">
    <source>
        <dbReference type="WBParaSite" id="MhA1_Contig1479.frz3.gene6"/>
    </source>
</evidence>
<accession>A0A1I8B6Q0</accession>
<protein>
    <submittedName>
        <fullName evidence="2">Uncharacterized protein</fullName>
    </submittedName>
</protein>
<dbReference type="Proteomes" id="UP000095281">
    <property type="component" value="Unplaced"/>
</dbReference>
<reference evidence="2" key="1">
    <citation type="submission" date="2016-11" db="UniProtKB">
        <authorList>
            <consortium name="WormBaseParasite"/>
        </authorList>
    </citation>
    <scope>IDENTIFICATION</scope>
</reference>
<evidence type="ECO:0000313" key="1">
    <source>
        <dbReference type="Proteomes" id="UP000095281"/>
    </source>
</evidence>